<organism evidence="1 2">
    <name type="scientific">Porphyridium purpureum</name>
    <name type="common">Red alga</name>
    <name type="synonym">Porphyridium cruentum</name>
    <dbReference type="NCBI Taxonomy" id="35688"/>
    <lineage>
        <taxon>Eukaryota</taxon>
        <taxon>Rhodophyta</taxon>
        <taxon>Bangiophyceae</taxon>
        <taxon>Porphyridiales</taxon>
        <taxon>Porphyridiaceae</taxon>
        <taxon>Porphyridium</taxon>
    </lineage>
</organism>
<reference evidence="2" key="1">
    <citation type="journal article" date="2019" name="Nat. Commun.">
        <title>Expansion of phycobilisome linker gene families in mesophilic red algae.</title>
        <authorList>
            <person name="Lee J."/>
            <person name="Kim D."/>
            <person name="Bhattacharya D."/>
            <person name="Yoon H.S."/>
        </authorList>
    </citation>
    <scope>NUCLEOTIDE SEQUENCE [LARGE SCALE GENOMIC DNA]</scope>
    <source>
        <strain evidence="2">CCMP 1328</strain>
    </source>
</reference>
<comment type="caution">
    <text evidence="1">The sequence shown here is derived from an EMBL/GenBank/DDBJ whole genome shotgun (WGS) entry which is preliminary data.</text>
</comment>
<evidence type="ECO:0000313" key="2">
    <source>
        <dbReference type="Proteomes" id="UP000324585"/>
    </source>
</evidence>
<dbReference type="EMBL" id="VRMN01000013">
    <property type="protein sequence ID" value="KAA8491443.1"/>
    <property type="molecule type" value="Genomic_DNA"/>
</dbReference>
<keyword evidence="2" id="KW-1185">Reference proteome</keyword>
<evidence type="ECO:0000313" key="1">
    <source>
        <dbReference type="EMBL" id="KAA8491443.1"/>
    </source>
</evidence>
<gene>
    <name evidence="1" type="ORF">FVE85_2458</name>
</gene>
<sequence length="127" mass="14148">MLGITLGRKAAPGPQCRYDGHNHAPFAIRLAPDEFDGRIIHLERIPQSSATTHGHSHVLRIGNVWHGRDCVRRIVLFLRGTSHTQIGRPPGTPSMIGRRLGLTHRLQLWSDQILTKSGATRLTGWLV</sequence>
<proteinExistence type="predicted"/>
<dbReference type="AlphaFoldDB" id="A0A5J4YLC4"/>
<accession>A0A5J4YLC4</accession>
<dbReference type="Proteomes" id="UP000324585">
    <property type="component" value="Unassembled WGS sequence"/>
</dbReference>
<protein>
    <submittedName>
        <fullName evidence="1">Uncharacterized protein</fullName>
    </submittedName>
</protein>
<name>A0A5J4YLC4_PORPP</name>